<dbReference type="InterPro" id="IPR003691">
    <property type="entry name" value="FluC"/>
</dbReference>
<evidence type="ECO:0000256" key="2">
    <source>
        <dbReference type="ARBA" id="ARBA00022475"/>
    </source>
</evidence>
<comment type="activity regulation">
    <text evidence="10">Na(+) is not transported, but it plays an essential structural role and its presence is essential for fluoride channel function.</text>
</comment>
<evidence type="ECO:0000256" key="3">
    <source>
        <dbReference type="ARBA" id="ARBA00022692"/>
    </source>
</evidence>
<evidence type="ECO:0000256" key="5">
    <source>
        <dbReference type="ARBA" id="ARBA00023136"/>
    </source>
</evidence>
<evidence type="ECO:0000313" key="12">
    <source>
        <dbReference type="Proteomes" id="UP001238805"/>
    </source>
</evidence>
<keyword evidence="4 10" id="KW-1133">Transmembrane helix</keyword>
<protein>
    <recommendedName>
        <fullName evidence="10">Fluoride-specific ion channel FluC</fullName>
    </recommendedName>
</protein>
<evidence type="ECO:0000256" key="4">
    <source>
        <dbReference type="ARBA" id="ARBA00022989"/>
    </source>
</evidence>
<keyword evidence="3 10" id="KW-0812">Transmembrane</keyword>
<keyword evidence="10" id="KW-0915">Sodium</keyword>
<keyword evidence="5 10" id="KW-0472">Membrane</keyword>
<gene>
    <name evidence="10" type="primary">fluC</name>
    <name evidence="10" type="synonym">crcB</name>
    <name evidence="11" type="ORF">QP029_01260</name>
</gene>
<comment type="catalytic activity">
    <reaction evidence="8">
        <text>fluoride(in) = fluoride(out)</text>
        <dbReference type="Rhea" id="RHEA:76159"/>
        <dbReference type="ChEBI" id="CHEBI:17051"/>
    </reaction>
    <physiologicalReaction direction="left-to-right" evidence="8">
        <dbReference type="Rhea" id="RHEA:76160"/>
    </physiologicalReaction>
</comment>
<dbReference type="PANTHER" id="PTHR28259:SF1">
    <property type="entry name" value="FLUORIDE EXPORT PROTEIN 1-RELATED"/>
    <property type="match status" value="1"/>
</dbReference>
<dbReference type="Pfam" id="PF02537">
    <property type="entry name" value="CRCB"/>
    <property type="match status" value="1"/>
</dbReference>
<feature type="transmembrane region" description="Helical" evidence="10">
    <location>
        <begin position="6"/>
        <end position="24"/>
    </location>
</feature>
<keyword evidence="10" id="KW-0406">Ion transport</keyword>
<feature type="binding site" evidence="10">
    <location>
        <position position="68"/>
    </location>
    <ligand>
        <name>Na(+)</name>
        <dbReference type="ChEBI" id="CHEBI:29101"/>
        <note>structural</note>
    </ligand>
</feature>
<organism evidence="11 12">
    <name type="scientific">Corynebacterium suedekumii</name>
    <dbReference type="NCBI Taxonomy" id="3049801"/>
    <lineage>
        <taxon>Bacteria</taxon>
        <taxon>Bacillati</taxon>
        <taxon>Actinomycetota</taxon>
        <taxon>Actinomycetes</taxon>
        <taxon>Mycobacteriales</taxon>
        <taxon>Corynebacteriaceae</taxon>
        <taxon>Corynebacterium</taxon>
    </lineage>
</organism>
<evidence type="ECO:0000256" key="9">
    <source>
        <dbReference type="ARBA" id="ARBA00049940"/>
    </source>
</evidence>
<feature type="transmembrane region" description="Helical" evidence="10">
    <location>
        <begin position="89"/>
        <end position="110"/>
    </location>
</feature>
<evidence type="ECO:0000313" key="11">
    <source>
        <dbReference type="EMBL" id="WIM70520.1"/>
    </source>
</evidence>
<accession>A0ABY8VSJ0</accession>
<evidence type="ECO:0000256" key="10">
    <source>
        <dbReference type="HAMAP-Rule" id="MF_00454"/>
    </source>
</evidence>
<dbReference type="RefSeq" id="WP_284875108.1">
    <property type="nucleotide sequence ID" value="NZ_CP126970.1"/>
</dbReference>
<comment type="subcellular location">
    <subcellularLocation>
        <location evidence="1 10">Cell membrane</location>
        <topology evidence="1 10">Multi-pass membrane protein</topology>
    </subcellularLocation>
</comment>
<dbReference type="Proteomes" id="UP001238805">
    <property type="component" value="Chromosome"/>
</dbReference>
<keyword evidence="12" id="KW-1185">Reference proteome</keyword>
<keyword evidence="6 10" id="KW-0407">Ion channel</keyword>
<dbReference type="EMBL" id="CP126970">
    <property type="protein sequence ID" value="WIM70520.1"/>
    <property type="molecule type" value="Genomic_DNA"/>
</dbReference>
<name>A0ABY8VSJ0_9CORY</name>
<comment type="similarity">
    <text evidence="7 10">Belongs to the fluoride channel Fluc/FEX (TC 1.A.43) family.</text>
</comment>
<proteinExistence type="inferred from homology"/>
<sequence length="111" mass="11514">MTAILAVLATVVGGFLGGVGRWALSRRPGGRWGTWGANVIACVVMGAVVGTREPLALLWGTGVAGALSTWSTLARELGQNVRQRRWRTVVGYATATLLAGLAGIWLGGLLV</sequence>
<feature type="binding site" evidence="10">
    <location>
        <position position="65"/>
    </location>
    <ligand>
        <name>Na(+)</name>
        <dbReference type="ChEBI" id="CHEBI:29101"/>
        <note>structural</note>
    </ligand>
</feature>
<keyword evidence="2 10" id="KW-1003">Cell membrane</keyword>
<evidence type="ECO:0000256" key="7">
    <source>
        <dbReference type="ARBA" id="ARBA00035120"/>
    </source>
</evidence>
<feature type="transmembrane region" description="Helical" evidence="10">
    <location>
        <begin position="56"/>
        <end position="77"/>
    </location>
</feature>
<comment type="function">
    <text evidence="9 10">Fluoride-specific ion channel. Important for reducing fluoride concentration in the cell, thus reducing its toxicity.</text>
</comment>
<dbReference type="PANTHER" id="PTHR28259">
    <property type="entry name" value="FLUORIDE EXPORT PROTEIN 1-RELATED"/>
    <property type="match status" value="1"/>
</dbReference>
<evidence type="ECO:0000256" key="8">
    <source>
        <dbReference type="ARBA" id="ARBA00035585"/>
    </source>
</evidence>
<evidence type="ECO:0000256" key="6">
    <source>
        <dbReference type="ARBA" id="ARBA00023303"/>
    </source>
</evidence>
<evidence type="ECO:0000256" key="1">
    <source>
        <dbReference type="ARBA" id="ARBA00004651"/>
    </source>
</evidence>
<feature type="transmembrane region" description="Helical" evidence="10">
    <location>
        <begin position="31"/>
        <end position="50"/>
    </location>
</feature>
<keyword evidence="10" id="KW-0813">Transport</keyword>
<reference evidence="11 12" key="1">
    <citation type="submission" date="2023-05" db="EMBL/GenBank/DDBJ databases">
        <title>Corynebacterium suedekumii sp. nov. and Corynebacterium breve sp. nov. isolated from raw cow's milk.</title>
        <authorList>
            <person name="Baer M.K."/>
            <person name="Mehl L."/>
            <person name="Hellmuth R."/>
            <person name="Marke G."/>
            <person name="Lipski A."/>
        </authorList>
    </citation>
    <scope>NUCLEOTIDE SEQUENCE [LARGE SCALE GENOMIC DNA]</scope>
    <source>
        <strain evidence="11 12">LM112</strain>
    </source>
</reference>
<keyword evidence="10" id="KW-0479">Metal-binding</keyword>
<dbReference type="HAMAP" id="MF_00454">
    <property type="entry name" value="FluC"/>
    <property type="match status" value="1"/>
</dbReference>